<dbReference type="PANTHER" id="PTHR10380">
    <property type="entry name" value="CUTICLE PROTEIN"/>
    <property type="match status" value="1"/>
</dbReference>
<gene>
    <name evidence="4" type="primary">106089046</name>
</gene>
<keyword evidence="1 2" id="KW-0193">Cuticle</keyword>
<evidence type="ECO:0000313" key="4">
    <source>
        <dbReference type="EnsemblMetazoa" id="SCAU010553-PA"/>
    </source>
</evidence>
<evidence type="ECO:0000313" key="5">
    <source>
        <dbReference type="Proteomes" id="UP000095300"/>
    </source>
</evidence>
<dbReference type="InterPro" id="IPR050468">
    <property type="entry name" value="Cuticle_Struct_Prot"/>
</dbReference>
<accession>A0A1I8PS23</accession>
<protein>
    <submittedName>
        <fullName evidence="4">Uncharacterized protein</fullName>
    </submittedName>
</protein>
<evidence type="ECO:0000256" key="1">
    <source>
        <dbReference type="ARBA" id="ARBA00022460"/>
    </source>
</evidence>
<evidence type="ECO:0000256" key="3">
    <source>
        <dbReference type="SAM" id="SignalP"/>
    </source>
</evidence>
<dbReference type="GO" id="GO:0008010">
    <property type="term" value="F:structural constituent of chitin-based larval cuticle"/>
    <property type="evidence" value="ECO:0007669"/>
    <property type="project" value="TreeGrafter"/>
</dbReference>
<dbReference type="OrthoDB" id="7255276at2759"/>
<dbReference type="Proteomes" id="UP000095300">
    <property type="component" value="Unassembled WGS sequence"/>
</dbReference>
<evidence type="ECO:0000256" key="2">
    <source>
        <dbReference type="PROSITE-ProRule" id="PRU00497"/>
    </source>
</evidence>
<dbReference type="AlphaFoldDB" id="A0A1I8PS23"/>
<organism evidence="4 5">
    <name type="scientific">Stomoxys calcitrans</name>
    <name type="common">Stable fly</name>
    <name type="synonym">Conops calcitrans</name>
    <dbReference type="NCBI Taxonomy" id="35570"/>
    <lineage>
        <taxon>Eukaryota</taxon>
        <taxon>Metazoa</taxon>
        <taxon>Ecdysozoa</taxon>
        <taxon>Arthropoda</taxon>
        <taxon>Hexapoda</taxon>
        <taxon>Insecta</taxon>
        <taxon>Pterygota</taxon>
        <taxon>Neoptera</taxon>
        <taxon>Endopterygota</taxon>
        <taxon>Diptera</taxon>
        <taxon>Brachycera</taxon>
        <taxon>Muscomorpha</taxon>
        <taxon>Muscoidea</taxon>
        <taxon>Muscidae</taxon>
        <taxon>Stomoxys</taxon>
    </lineage>
</organism>
<dbReference type="KEGG" id="scac:106089046"/>
<feature type="chain" id="PRO_5009327101" evidence="3">
    <location>
        <begin position="20"/>
        <end position="101"/>
    </location>
</feature>
<dbReference type="PROSITE" id="PS00233">
    <property type="entry name" value="CHIT_BIND_RR_1"/>
    <property type="match status" value="1"/>
</dbReference>
<dbReference type="PRINTS" id="PR00947">
    <property type="entry name" value="CUTICLE"/>
</dbReference>
<name>A0A1I8PS23_STOCA</name>
<reference evidence="4" key="1">
    <citation type="submission" date="2020-05" db="UniProtKB">
        <authorList>
            <consortium name="EnsemblMetazoa"/>
        </authorList>
    </citation>
    <scope>IDENTIFICATION</scope>
    <source>
        <strain evidence="4">USDA</strain>
    </source>
</reference>
<dbReference type="GO" id="GO:0062129">
    <property type="term" value="C:chitin-based extracellular matrix"/>
    <property type="evidence" value="ECO:0007669"/>
    <property type="project" value="TreeGrafter"/>
</dbReference>
<dbReference type="InterPro" id="IPR000618">
    <property type="entry name" value="Insect_cuticle"/>
</dbReference>
<dbReference type="STRING" id="35570.A0A1I8PS23"/>
<dbReference type="Pfam" id="PF00379">
    <property type="entry name" value="Chitin_bind_4"/>
    <property type="match status" value="1"/>
</dbReference>
<sequence length="101" mass="11039">MKLILAFVIMSMVLVSTWAAPQGNKDVEVLDQSYVNTGTDGYKFSYSLSDGTSRTEEGTLNNESLSVKGSITWVAPDGQKYTVNFVADEEGFKPEGTHLPK</sequence>
<dbReference type="PANTHER" id="PTHR10380:SF218">
    <property type="entry name" value="ADULT CUTICLE PROTEIN 65AA-RELATED"/>
    <property type="match status" value="1"/>
</dbReference>
<dbReference type="VEuPathDB" id="VectorBase:SCAU010553"/>
<dbReference type="EnsemblMetazoa" id="SCAU010553-RA">
    <property type="protein sequence ID" value="SCAU010553-PA"/>
    <property type="gene ID" value="SCAU010553"/>
</dbReference>
<keyword evidence="5" id="KW-1185">Reference proteome</keyword>
<proteinExistence type="predicted"/>
<keyword evidence="3" id="KW-0732">Signal</keyword>
<feature type="signal peptide" evidence="3">
    <location>
        <begin position="1"/>
        <end position="19"/>
    </location>
</feature>
<dbReference type="PROSITE" id="PS51155">
    <property type="entry name" value="CHIT_BIND_RR_2"/>
    <property type="match status" value="1"/>
</dbReference>
<dbReference type="InterPro" id="IPR031311">
    <property type="entry name" value="CHIT_BIND_RR_consensus"/>
</dbReference>